<dbReference type="RefSeq" id="WP_121023152.1">
    <property type="nucleotide sequence ID" value="NZ_RCCE01000002.1"/>
</dbReference>
<dbReference type="AlphaFoldDB" id="A0A497X216"/>
<protein>
    <submittedName>
        <fullName evidence="4">Ribosomal-protein-alanine N-acetyltransferase</fullName>
    </submittedName>
</protein>
<dbReference type="Gene3D" id="3.40.630.30">
    <property type="match status" value="1"/>
</dbReference>
<organism evidence="4 5">
    <name type="scientific">Litoreibacter meonggei</name>
    <dbReference type="NCBI Taxonomy" id="1049199"/>
    <lineage>
        <taxon>Bacteria</taxon>
        <taxon>Pseudomonadati</taxon>
        <taxon>Pseudomonadota</taxon>
        <taxon>Alphaproteobacteria</taxon>
        <taxon>Rhodobacterales</taxon>
        <taxon>Roseobacteraceae</taxon>
        <taxon>Litoreibacter</taxon>
    </lineage>
</organism>
<dbReference type="GO" id="GO:0016747">
    <property type="term" value="F:acyltransferase activity, transferring groups other than amino-acyl groups"/>
    <property type="evidence" value="ECO:0007669"/>
    <property type="project" value="InterPro"/>
</dbReference>
<dbReference type="PANTHER" id="PTHR43877">
    <property type="entry name" value="AMINOALKYLPHOSPHONATE N-ACETYLTRANSFERASE-RELATED-RELATED"/>
    <property type="match status" value="1"/>
</dbReference>
<dbReference type="PROSITE" id="PS51186">
    <property type="entry name" value="GNAT"/>
    <property type="match status" value="1"/>
</dbReference>
<keyword evidence="5" id="KW-1185">Reference proteome</keyword>
<dbReference type="InterPro" id="IPR016181">
    <property type="entry name" value="Acyl_CoA_acyltransferase"/>
</dbReference>
<keyword evidence="2" id="KW-0012">Acyltransferase</keyword>
<evidence type="ECO:0000256" key="2">
    <source>
        <dbReference type="ARBA" id="ARBA00023315"/>
    </source>
</evidence>
<keyword evidence="1 4" id="KW-0808">Transferase</keyword>
<dbReference type="InterPro" id="IPR050832">
    <property type="entry name" value="Bact_Acetyltransf"/>
</dbReference>
<evidence type="ECO:0000313" key="4">
    <source>
        <dbReference type="EMBL" id="RLJ59446.1"/>
    </source>
</evidence>
<dbReference type="OrthoDB" id="9804026at2"/>
<feature type="domain" description="N-acetyltransferase" evidence="3">
    <location>
        <begin position="1"/>
        <end position="135"/>
    </location>
</feature>
<name>A0A497X216_9RHOB</name>
<dbReference type="Proteomes" id="UP000269157">
    <property type="component" value="Unassembled WGS sequence"/>
</dbReference>
<dbReference type="EMBL" id="RCCE01000002">
    <property type="protein sequence ID" value="RLJ59446.1"/>
    <property type="molecule type" value="Genomic_DNA"/>
</dbReference>
<evidence type="ECO:0000259" key="3">
    <source>
        <dbReference type="PROSITE" id="PS51186"/>
    </source>
</evidence>
<evidence type="ECO:0000256" key="1">
    <source>
        <dbReference type="ARBA" id="ARBA00022679"/>
    </source>
</evidence>
<dbReference type="CDD" id="cd04301">
    <property type="entry name" value="NAT_SF"/>
    <property type="match status" value="1"/>
</dbReference>
<evidence type="ECO:0000313" key="5">
    <source>
        <dbReference type="Proteomes" id="UP000269157"/>
    </source>
</evidence>
<gene>
    <name evidence="4" type="ORF">BCF46_1595</name>
</gene>
<reference evidence="4 5" key="1">
    <citation type="submission" date="2018-10" db="EMBL/GenBank/DDBJ databases">
        <title>Genomic Encyclopedia of Archaeal and Bacterial Type Strains, Phase II (KMG-II): from individual species to whole genera.</title>
        <authorList>
            <person name="Goeker M."/>
        </authorList>
    </citation>
    <scope>NUCLEOTIDE SEQUENCE [LARGE SCALE GENOMIC DNA]</scope>
    <source>
        <strain evidence="4 5">DSM 29466</strain>
    </source>
</reference>
<dbReference type="InterPro" id="IPR000182">
    <property type="entry name" value="GNAT_dom"/>
</dbReference>
<proteinExistence type="predicted"/>
<accession>A0A497X216</accession>
<sequence>MTPEELATLHAKCFTTPRPWSASEFAGLQNSTFVLTASHGFLMGRVIADEAELLTLAVDPTARRQGVGRYLVEAFKSRAGQDGAVTAFLEVAADNAAAISLYQATGFNGAGVRRGYYRRADSTTLDALVMRCELGDR</sequence>
<dbReference type="Pfam" id="PF00583">
    <property type="entry name" value="Acetyltransf_1"/>
    <property type="match status" value="1"/>
</dbReference>
<comment type="caution">
    <text evidence="4">The sequence shown here is derived from an EMBL/GenBank/DDBJ whole genome shotgun (WGS) entry which is preliminary data.</text>
</comment>
<dbReference type="SUPFAM" id="SSF55729">
    <property type="entry name" value="Acyl-CoA N-acyltransferases (Nat)"/>
    <property type="match status" value="1"/>
</dbReference>